<dbReference type="EMBL" id="LXQA010003608">
    <property type="protein sequence ID" value="MCH82380.1"/>
    <property type="molecule type" value="Genomic_DNA"/>
</dbReference>
<gene>
    <name evidence="2" type="ORF">A2U01_0003183</name>
</gene>
<dbReference type="CDD" id="cd01650">
    <property type="entry name" value="RT_nLTR_like"/>
    <property type="match status" value="1"/>
</dbReference>
<evidence type="ECO:0000313" key="3">
    <source>
        <dbReference type="Proteomes" id="UP000265520"/>
    </source>
</evidence>
<comment type="caution">
    <text evidence="2">The sequence shown here is derived from an EMBL/GenBank/DDBJ whole genome shotgun (WGS) entry which is preliminary data.</text>
</comment>
<keyword evidence="2" id="KW-0808">Transferase</keyword>
<name>A0A392M4T6_9FABA</name>
<protein>
    <submittedName>
        <fullName evidence="2">LINE-1 reverse transcriptase like</fullName>
    </submittedName>
</protein>
<dbReference type="InterPro" id="IPR000477">
    <property type="entry name" value="RT_dom"/>
</dbReference>
<keyword evidence="3" id="KW-1185">Reference proteome</keyword>
<feature type="non-terminal residue" evidence="2">
    <location>
        <position position="590"/>
    </location>
</feature>
<dbReference type="Pfam" id="PF00078">
    <property type="entry name" value="RVT_1"/>
    <property type="match status" value="1"/>
</dbReference>
<dbReference type="AlphaFoldDB" id="A0A392M4T6"/>
<dbReference type="PANTHER" id="PTHR33116:SF78">
    <property type="entry name" value="OS12G0587133 PROTEIN"/>
    <property type="match status" value="1"/>
</dbReference>
<evidence type="ECO:0000313" key="2">
    <source>
        <dbReference type="EMBL" id="MCH82380.1"/>
    </source>
</evidence>
<dbReference type="PANTHER" id="PTHR33116">
    <property type="entry name" value="REVERSE TRANSCRIPTASE ZINC-BINDING DOMAIN-CONTAINING PROTEIN-RELATED-RELATED"/>
    <property type="match status" value="1"/>
</dbReference>
<organism evidence="2 3">
    <name type="scientific">Trifolium medium</name>
    <dbReference type="NCBI Taxonomy" id="97028"/>
    <lineage>
        <taxon>Eukaryota</taxon>
        <taxon>Viridiplantae</taxon>
        <taxon>Streptophyta</taxon>
        <taxon>Embryophyta</taxon>
        <taxon>Tracheophyta</taxon>
        <taxon>Spermatophyta</taxon>
        <taxon>Magnoliopsida</taxon>
        <taxon>eudicotyledons</taxon>
        <taxon>Gunneridae</taxon>
        <taxon>Pentapetalae</taxon>
        <taxon>rosids</taxon>
        <taxon>fabids</taxon>
        <taxon>Fabales</taxon>
        <taxon>Fabaceae</taxon>
        <taxon>Papilionoideae</taxon>
        <taxon>50 kb inversion clade</taxon>
        <taxon>NPAAA clade</taxon>
        <taxon>Hologalegina</taxon>
        <taxon>IRL clade</taxon>
        <taxon>Trifolieae</taxon>
        <taxon>Trifolium</taxon>
    </lineage>
</organism>
<reference evidence="2 3" key="1">
    <citation type="journal article" date="2018" name="Front. Plant Sci.">
        <title>Red Clover (Trifolium pratense) and Zigzag Clover (T. medium) - A Picture of Genomic Similarities and Differences.</title>
        <authorList>
            <person name="Dluhosova J."/>
            <person name="Istvanek J."/>
            <person name="Nedelnik J."/>
            <person name="Repkova J."/>
        </authorList>
    </citation>
    <scope>NUCLEOTIDE SEQUENCE [LARGE SCALE GENOMIC DNA]</scope>
    <source>
        <strain evidence="3">cv. 10/8</strain>
        <tissue evidence="2">Leaf</tissue>
    </source>
</reference>
<keyword evidence="2" id="KW-0695">RNA-directed DNA polymerase</keyword>
<feature type="domain" description="Reverse transcriptase" evidence="1">
    <location>
        <begin position="1"/>
        <end position="223"/>
    </location>
</feature>
<proteinExistence type="predicted"/>
<keyword evidence="2" id="KW-0548">Nucleotidyltransferase</keyword>
<evidence type="ECO:0000259" key="1">
    <source>
        <dbReference type="PROSITE" id="PS50878"/>
    </source>
</evidence>
<accession>A0A392M4T6</accession>
<dbReference type="PROSITE" id="PS50878">
    <property type="entry name" value="RT_POL"/>
    <property type="match status" value="1"/>
</dbReference>
<dbReference type="Proteomes" id="UP000265520">
    <property type="component" value="Unassembled WGS sequence"/>
</dbReference>
<sequence length="590" mass="67354">MNSVIANNQSAFLKGRNLVDGVLVVNEVVDLAKRTGKECLIFKVDFEKAYDSVDWGFLEYMLHRFGFCDKWIGWMRACVCGGNLSVLVNGSPTAEINIKRGLKQGDPLAPFLFLLVVEGFGGAMRRAVDIGLFKGFPIRNGGLSISHLQYADDTLCIGEASVENIWVIKAILRGFELASGLKVNFWKSSLMGINVSDNFMELACTFLNCREGRIPFKYLGLPVGANPRRLSTWDPLLESLRKKLNSWGNKHVSLGGRLVLINSVLNSIPIFYLSFLKMLVQVIKKVTRIQREFLWGGVKGGKKLCWIKWRVVCQDKKKGGLGVRDIKAINISLLIKWRWRLLQHDERSLWKEVLVAKYGEHILHSAEWRGVSRPYFSSCWWNDICDLEDCVQSKNWVGDALSRRVGNGANTRFWKDKWFGDSPLCVKFPRLFSLSIQKDACVSEVGVVDGDRWNWRLNWRRRLFQWEVDSASQLLASLDSFSPSLALDKWWWNFAPDGIFSVKSAFDSLSKELVVVPPLPPFETRIFSKIWESPAPSKVIVFSWQLLYDRVPTKSNLLLRVVVMPPTLFHLFDGLSDMAKNTKVRRGYRL</sequence>
<dbReference type="GO" id="GO:0003964">
    <property type="term" value="F:RNA-directed DNA polymerase activity"/>
    <property type="evidence" value="ECO:0007669"/>
    <property type="project" value="UniProtKB-KW"/>
</dbReference>